<sequence>MQKWQLIFERTLFILVLVMLVFIPLYPKLPLFNVANTFVAIRLEDFLIAAITFVWIGYLLLSQTLKVILQSRINRLLFLFWGIGALSLFSGIFLTHTTLPHLGLLHYLRRIEFMILLPIAVTAIKNLHQVKISLITLAVVVFLVNIYALGQQYLGWPVISTGNSEFSKGLILYLTPGARVNSTFAGHYDLAIFLSLVLVAAVPLFFVVNKYWKVLLVFLSILSFYILVLTAARQAFVATLMGAIVGLWLIKKRIIILLMLIIASLTLIYPSQLRDRFISTITINIQKGGDRYVPENNTKNNSQFNIPTLQLATPVPTKNRVVQEATKSATQDEYIASDIAPGEPTDTTQLGVYRSLGIRVNYEWPAAIRAFTKNPLIGTGYASLGLATDNDVLRSLGEVGLLGTVAFILLLIEIIRTIRTNINSVGRLIRFFKVGVIAMILAFILNAMFIDAFEASKVAVLFWIIIGIALATQKKDFNHTA</sequence>
<feature type="transmembrane region" description="Helical" evidence="1">
    <location>
        <begin position="254"/>
        <end position="271"/>
    </location>
</feature>
<dbReference type="PANTHER" id="PTHR37422:SF13">
    <property type="entry name" value="LIPOPOLYSACCHARIDE BIOSYNTHESIS PROTEIN PA4999-RELATED"/>
    <property type="match status" value="1"/>
</dbReference>
<feature type="transmembrane region" description="Helical" evidence="1">
    <location>
        <begin position="187"/>
        <end position="208"/>
    </location>
</feature>
<dbReference type="AlphaFoldDB" id="A0A1F5MJ62"/>
<feature type="transmembrane region" description="Helical" evidence="1">
    <location>
        <begin position="107"/>
        <end position="125"/>
    </location>
</feature>
<feature type="transmembrane region" description="Helical" evidence="1">
    <location>
        <begin position="46"/>
        <end position="69"/>
    </location>
</feature>
<keyword evidence="1" id="KW-0812">Transmembrane</keyword>
<reference evidence="2 3" key="1">
    <citation type="journal article" date="2016" name="Nat. Commun.">
        <title>Thousands of microbial genomes shed light on interconnected biogeochemical processes in an aquifer system.</title>
        <authorList>
            <person name="Anantharaman K."/>
            <person name="Brown C.T."/>
            <person name="Hug L.A."/>
            <person name="Sharon I."/>
            <person name="Castelle C.J."/>
            <person name="Probst A.J."/>
            <person name="Thomas B.C."/>
            <person name="Singh A."/>
            <person name="Wilkins M.J."/>
            <person name="Karaoz U."/>
            <person name="Brodie E.L."/>
            <person name="Williams K.H."/>
            <person name="Hubbard S.S."/>
            <person name="Banfield J.F."/>
        </authorList>
    </citation>
    <scope>NUCLEOTIDE SEQUENCE [LARGE SCALE GENOMIC DNA]</scope>
</reference>
<gene>
    <name evidence="2" type="ORF">A3B49_00835</name>
</gene>
<organism evidence="2 3">
    <name type="scientific">Candidatus Daviesbacteria bacterium RIFCSPLOWO2_01_FULL_40_24</name>
    <dbReference type="NCBI Taxonomy" id="1797787"/>
    <lineage>
        <taxon>Bacteria</taxon>
        <taxon>Candidatus Daviesiibacteriota</taxon>
    </lineage>
</organism>
<dbReference type="Proteomes" id="UP000178017">
    <property type="component" value="Unassembled WGS sequence"/>
</dbReference>
<feature type="transmembrane region" description="Helical" evidence="1">
    <location>
        <begin position="214"/>
        <end position="247"/>
    </location>
</feature>
<feature type="transmembrane region" description="Helical" evidence="1">
    <location>
        <begin position="7"/>
        <end position="26"/>
    </location>
</feature>
<dbReference type="EMBL" id="MFDO01000018">
    <property type="protein sequence ID" value="OGE65417.1"/>
    <property type="molecule type" value="Genomic_DNA"/>
</dbReference>
<proteinExistence type="predicted"/>
<accession>A0A1F5MJ62</accession>
<evidence type="ECO:0000313" key="2">
    <source>
        <dbReference type="EMBL" id="OGE65417.1"/>
    </source>
</evidence>
<feature type="transmembrane region" description="Helical" evidence="1">
    <location>
        <begin position="76"/>
        <end position="95"/>
    </location>
</feature>
<keyword evidence="1" id="KW-1133">Transmembrane helix</keyword>
<keyword evidence="1" id="KW-0472">Membrane</keyword>
<evidence type="ECO:0008006" key="4">
    <source>
        <dbReference type="Google" id="ProtNLM"/>
    </source>
</evidence>
<feature type="transmembrane region" description="Helical" evidence="1">
    <location>
        <begin position="455"/>
        <end position="472"/>
    </location>
</feature>
<dbReference type="PANTHER" id="PTHR37422">
    <property type="entry name" value="TEICHURONIC ACID BIOSYNTHESIS PROTEIN TUAE"/>
    <property type="match status" value="1"/>
</dbReference>
<name>A0A1F5MJ62_9BACT</name>
<feature type="transmembrane region" description="Helical" evidence="1">
    <location>
        <begin position="399"/>
        <end position="418"/>
    </location>
</feature>
<feature type="transmembrane region" description="Helical" evidence="1">
    <location>
        <begin position="132"/>
        <end position="150"/>
    </location>
</feature>
<comment type="caution">
    <text evidence="2">The sequence shown here is derived from an EMBL/GenBank/DDBJ whole genome shotgun (WGS) entry which is preliminary data.</text>
</comment>
<dbReference type="InterPro" id="IPR051533">
    <property type="entry name" value="WaaL-like"/>
</dbReference>
<protein>
    <recommendedName>
        <fullName evidence="4">O-antigen polymerase</fullName>
    </recommendedName>
</protein>
<evidence type="ECO:0000256" key="1">
    <source>
        <dbReference type="SAM" id="Phobius"/>
    </source>
</evidence>
<evidence type="ECO:0000313" key="3">
    <source>
        <dbReference type="Proteomes" id="UP000178017"/>
    </source>
</evidence>
<feature type="transmembrane region" description="Helical" evidence="1">
    <location>
        <begin position="430"/>
        <end position="449"/>
    </location>
</feature>